<dbReference type="GO" id="GO:0045275">
    <property type="term" value="C:respiratory chain complex III"/>
    <property type="evidence" value="ECO:0007669"/>
    <property type="project" value="InterPro"/>
</dbReference>
<keyword evidence="11 17" id="KW-0249">Electron transport</keyword>
<dbReference type="FunFam" id="1.20.810.10:FF:000010">
    <property type="entry name" value="Cytochrome b"/>
    <property type="match status" value="1"/>
</dbReference>
<keyword evidence="13 16" id="KW-0408">Iron</keyword>
<reference evidence="21 22" key="1">
    <citation type="journal article" date="2014" name="Int. J. Syst. Evol. Microbiol.">
        <title>Celeribacter indicus sp. nov., a polycyclic aromatic hydrocarbon-degrading bacterium from deep-sea sediment and reclassification of Huaishuia halophila as Celeribacter halophilus comb. nov.</title>
        <authorList>
            <person name="Lai Q."/>
            <person name="Cao J."/>
            <person name="Yuan J."/>
            <person name="Li F."/>
            <person name="Shao Z."/>
        </authorList>
    </citation>
    <scope>NUCLEOTIDE SEQUENCE [LARGE SCALE GENOMIC DNA]</scope>
    <source>
        <strain evidence="21">P73</strain>
    </source>
</reference>
<protein>
    <recommendedName>
        <fullName evidence="4 17">Cytochrome b</fullName>
    </recommendedName>
</protein>
<evidence type="ECO:0000256" key="14">
    <source>
        <dbReference type="ARBA" id="ARBA00023136"/>
    </source>
</evidence>
<feature type="transmembrane region" description="Helical" evidence="18">
    <location>
        <begin position="95"/>
        <end position="117"/>
    </location>
</feature>
<keyword evidence="12 18" id="KW-1133">Transmembrane helix</keyword>
<feature type="transmembrane region" description="Helical" evidence="18">
    <location>
        <begin position="44"/>
        <end position="69"/>
    </location>
</feature>
<evidence type="ECO:0000256" key="5">
    <source>
        <dbReference type="ARBA" id="ARBA00022448"/>
    </source>
</evidence>
<gene>
    <name evidence="21" type="ORF">P73_0319</name>
</gene>
<dbReference type="RefSeq" id="WP_043868175.1">
    <property type="nucleotide sequence ID" value="NZ_CP004393.1"/>
</dbReference>
<dbReference type="OrthoDB" id="9804503at2"/>
<dbReference type="KEGG" id="cid:P73_0319"/>
<feature type="binding site" evidence="15">
    <location>
        <position position="217"/>
    </location>
    <ligand>
        <name>a ubiquinone</name>
        <dbReference type="ChEBI" id="CHEBI:16389"/>
    </ligand>
</feature>
<evidence type="ECO:0000256" key="7">
    <source>
        <dbReference type="ARBA" id="ARBA00022617"/>
    </source>
</evidence>
<dbReference type="PANTHER" id="PTHR19271">
    <property type="entry name" value="CYTOCHROME B"/>
    <property type="match status" value="1"/>
</dbReference>
<evidence type="ECO:0000256" key="15">
    <source>
        <dbReference type="PIRSR" id="PIRSR038885-1"/>
    </source>
</evidence>
<feature type="binding site" description="axial binding residue" evidence="16">
    <location>
        <position position="97"/>
    </location>
    <ligand>
        <name>heme b</name>
        <dbReference type="ChEBI" id="CHEBI:60344"/>
        <label>b562</label>
    </ligand>
    <ligandPart>
        <name>Fe</name>
        <dbReference type="ChEBI" id="CHEBI:18248"/>
    </ligandPart>
</feature>
<comment type="function">
    <text evidence="1 17">Component of the ubiquinol-cytochrome c reductase complex (complex III or cytochrome b-c1 complex), which is a respiratory chain that generates an electrochemical potential coupled to ATP synthesis.</text>
</comment>
<dbReference type="GO" id="GO:0005886">
    <property type="term" value="C:plasma membrane"/>
    <property type="evidence" value="ECO:0007669"/>
    <property type="project" value="UniProtKB-SubCell"/>
</dbReference>
<evidence type="ECO:0000313" key="22">
    <source>
        <dbReference type="Proteomes" id="UP000031521"/>
    </source>
</evidence>
<feature type="transmembrane region" description="Helical" evidence="18">
    <location>
        <begin position="367"/>
        <end position="392"/>
    </location>
</feature>
<dbReference type="GO" id="GO:0046872">
    <property type="term" value="F:metal ion binding"/>
    <property type="evidence" value="ECO:0007669"/>
    <property type="project" value="UniProtKB-KW"/>
</dbReference>
<comment type="subunit">
    <text evidence="3 17">The main subunits of complex b-c1 are: cytochrome b, cytochrome c1 and the Rieske protein.</text>
</comment>
<evidence type="ECO:0000259" key="20">
    <source>
        <dbReference type="PROSITE" id="PS51003"/>
    </source>
</evidence>
<evidence type="ECO:0000259" key="19">
    <source>
        <dbReference type="PROSITE" id="PS51002"/>
    </source>
</evidence>
<proteinExistence type="inferred from homology"/>
<dbReference type="Pfam" id="PF00032">
    <property type="entry name" value="Cytochrom_B_C"/>
    <property type="match status" value="1"/>
</dbReference>
<dbReference type="AlphaFoldDB" id="A0A0B5DPC3"/>
<feature type="domain" description="Cytochrome b/b6 C-terminal region profile" evidence="20">
    <location>
        <begin position="234"/>
        <end position="449"/>
    </location>
</feature>
<keyword evidence="5 17" id="KW-0813">Transport</keyword>
<comment type="subcellular location">
    <subcellularLocation>
        <location evidence="2">Cell membrane</location>
        <topology evidence="2">Multi-pass membrane protein</topology>
    </subcellularLocation>
</comment>
<dbReference type="GO" id="GO:0016491">
    <property type="term" value="F:oxidoreductase activity"/>
    <property type="evidence" value="ECO:0007669"/>
    <property type="project" value="InterPro"/>
</dbReference>
<evidence type="ECO:0000256" key="9">
    <source>
        <dbReference type="ARBA" id="ARBA00022692"/>
    </source>
</evidence>
<evidence type="ECO:0000256" key="13">
    <source>
        <dbReference type="ARBA" id="ARBA00023004"/>
    </source>
</evidence>
<evidence type="ECO:0000256" key="12">
    <source>
        <dbReference type="ARBA" id="ARBA00022989"/>
    </source>
</evidence>
<keyword evidence="22" id="KW-1185">Reference proteome</keyword>
<dbReference type="HOGENOM" id="CLU_031114_3_0_5"/>
<dbReference type="EMBL" id="CP004393">
    <property type="protein sequence ID" value="AJE45034.1"/>
    <property type="molecule type" value="Genomic_DNA"/>
</dbReference>
<feature type="transmembrane region" description="Helical" evidence="18">
    <location>
        <begin position="412"/>
        <end position="438"/>
    </location>
</feature>
<feature type="transmembrane region" description="Helical" evidence="18">
    <location>
        <begin position="129"/>
        <end position="149"/>
    </location>
</feature>
<evidence type="ECO:0000256" key="2">
    <source>
        <dbReference type="ARBA" id="ARBA00004651"/>
    </source>
</evidence>
<comment type="similarity">
    <text evidence="17">Belongs to the cytochrome b family.</text>
</comment>
<keyword evidence="9 17" id="KW-0812">Transmembrane</keyword>
<comment type="cofactor">
    <cofactor evidence="16">
        <name>heme</name>
        <dbReference type="ChEBI" id="CHEBI:30413"/>
    </cofactor>
    <text evidence="16">Binds 2 heme groups non-covalently.</text>
</comment>
<evidence type="ECO:0000256" key="16">
    <source>
        <dbReference type="PIRSR" id="PIRSR038885-2"/>
    </source>
</evidence>
<keyword evidence="14 18" id="KW-0472">Membrane</keyword>
<evidence type="ECO:0000256" key="18">
    <source>
        <dbReference type="SAM" id="Phobius"/>
    </source>
</evidence>
<evidence type="ECO:0000256" key="1">
    <source>
        <dbReference type="ARBA" id="ARBA00002444"/>
    </source>
</evidence>
<feature type="binding site" description="axial binding residue" evidence="16">
    <location>
        <position position="212"/>
    </location>
    <ligand>
        <name>heme b</name>
        <dbReference type="ChEBI" id="CHEBI:60344"/>
        <label>b566</label>
    </ligand>
    <ligandPart>
        <name>Fe</name>
        <dbReference type="ChEBI" id="CHEBI:18248"/>
    </ligandPart>
</feature>
<dbReference type="CDD" id="cd00284">
    <property type="entry name" value="Cytochrome_b_N"/>
    <property type="match status" value="1"/>
</dbReference>
<dbReference type="GO" id="GO:0008121">
    <property type="term" value="F:quinol-cytochrome-c reductase activity"/>
    <property type="evidence" value="ECO:0007669"/>
    <property type="project" value="InterPro"/>
</dbReference>
<dbReference type="InterPro" id="IPR036150">
    <property type="entry name" value="Cyt_b/b6_C_sf"/>
</dbReference>
<dbReference type="PROSITE" id="PS51003">
    <property type="entry name" value="CYTB_CTER"/>
    <property type="match status" value="1"/>
</dbReference>
<keyword evidence="7 16" id="KW-0349">Heme</keyword>
<feature type="transmembrane region" description="Helical" evidence="18">
    <location>
        <begin position="328"/>
        <end position="346"/>
    </location>
</feature>
<comment type="cofactor">
    <cofactor evidence="17">
        <name>heme b</name>
        <dbReference type="ChEBI" id="CHEBI:60344"/>
    </cofactor>
    <text evidence="17">Binds 2 heme groups non-covalently.</text>
</comment>
<organism evidence="21 22">
    <name type="scientific">Celeribacter indicus</name>
    <dbReference type="NCBI Taxonomy" id="1208324"/>
    <lineage>
        <taxon>Bacteria</taxon>
        <taxon>Pseudomonadati</taxon>
        <taxon>Pseudomonadota</taxon>
        <taxon>Alphaproteobacteria</taxon>
        <taxon>Rhodobacterales</taxon>
        <taxon>Roseobacteraceae</taxon>
        <taxon>Celeribacter</taxon>
    </lineage>
</organism>
<keyword evidence="8 17" id="KW-0679">Respiratory chain</keyword>
<dbReference type="InterPro" id="IPR005797">
    <property type="entry name" value="Cyt_b/b6_N"/>
</dbReference>
<evidence type="ECO:0000256" key="8">
    <source>
        <dbReference type="ARBA" id="ARBA00022660"/>
    </source>
</evidence>
<sequence>MSGIPHDHYEPKATFTKGVERRLPIIGLLYDTLMIPTPKNLNWMWIWGIVLAFCLVLQIVTGIVLVMHYTPHVDLAFASVEHIMRDVNGGHMLRYLHANGASLFFFAVYLHIFRGLYYGSYKTPREITWIVGMIIYLLMMATGFMGYVLPWGQMSFWGATVITGLFGAIPFVGEPIQTWLLGGPAVDNATLNRFFSLHYLLPFVIAGLVIVHIWAFHNTGNNNPTGVEVRRTSKAEAEKDTLPFWPYFVMKDLFALGVVLIVFFAIVGFMPNYLGHPDNYIEANPLSTPAHIVPEWYFLPFYAILRAFTGDVWLVQIVSFLTGGIVDAKFFGVLAMFGAILAMALVPWTDTSSVRSGKYRPMFKNAFWLLAFFFIGLTWAGAQGTDLIMFGVLDGHPVFMQNLSGADFDNTIGMSAPGFALIGSAYWFGYFFVILPLLGVFEKPLPMPATIEEDFLAHYPDAAKEPAE</sequence>
<dbReference type="SUPFAM" id="SSF81648">
    <property type="entry name" value="a domain/subunit of cytochrome bc1 complex (Ubiquinol-cytochrome c reductase)"/>
    <property type="match status" value="1"/>
</dbReference>
<evidence type="ECO:0000313" key="21">
    <source>
        <dbReference type="EMBL" id="AJE45034.1"/>
    </source>
</evidence>
<feature type="domain" description="Cytochrome b/b6 N-terminal region profile" evidence="19">
    <location>
        <begin position="15"/>
        <end position="225"/>
    </location>
</feature>
<keyword evidence="10 16" id="KW-0479">Metal-binding</keyword>
<dbReference type="InterPro" id="IPR030689">
    <property type="entry name" value="Cytochrome_b"/>
</dbReference>
<evidence type="ECO:0000256" key="4">
    <source>
        <dbReference type="ARBA" id="ARBA00013531"/>
    </source>
</evidence>
<evidence type="ECO:0000256" key="11">
    <source>
        <dbReference type="ARBA" id="ARBA00022982"/>
    </source>
</evidence>
<evidence type="ECO:0000256" key="10">
    <source>
        <dbReference type="ARBA" id="ARBA00022723"/>
    </source>
</evidence>
<feature type="transmembrane region" description="Helical" evidence="18">
    <location>
        <begin position="194"/>
        <end position="215"/>
    </location>
</feature>
<keyword evidence="6" id="KW-1003">Cell membrane</keyword>
<feature type="transmembrane region" description="Helical" evidence="18">
    <location>
        <begin position="253"/>
        <end position="275"/>
    </location>
</feature>
<feature type="transmembrane region" description="Helical" evidence="18">
    <location>
        <begin position="296"/>
        <end position="322"/>
    </location>
</feature>
<dbReference type="InterPro" id="IPR005798">
    <property type="entry name" value="Cyt_b/b6_C"/>
</dbReference>
<dbReference type="Proteomes" id="UP000031521">
    <property type="component" value="Chromosome"/>
</dbReference>
<name>A0A0B5DPC3_9RHOB</name>
<dbReference type="InterPro" id="IPR016174">
    <property type="entry name" value="Di-haem_cyt_TM"/>
</dbReference>
<dbReference type="Pfam" id="PF00033">
    <property type="entry name" value="Cytochrome_B"/>
    <property type="match status" value="1"/>
</dbReference>
<evidence type="ECO:0000256" key="17">
    <source>
        <dbReference type="RuleBase" id="RU003385"/>
    </source>
</evidence>
<feature type="binding site" description="axial binding residue" evidence="16">
    <location>
        <position position="198"/>
    </location>
    <ligand>
        <name>heme b</name>
        <dbReference type="ChEBI" id="CHEBI:60344"/>
        <label>b562</label>
    </ligand>
    <ligandPart>
        <name>Fe</name>
        <dbReference type="ChEBI" id="CHEBI:18248"/>
    </ligandPart>
</feature>
<accession>A0A0B5DPC3</accession>
<feature type="binding site" description="axial binding residue" evidence="16">
    <location>
        <position position="111"/>
    </location>
    <ligand>
        <name>heme b</name>
        <dbReference type="ChEBI" id="CHEBI:60344"/>
        <label>b566</label>
    </ligand>
    <ligandPart>
        <name>Fe</name>
        <dbReference type="ChEBI" id="CHEBI:18248"/>
    </ligandPart>
</feature>
<dbReference type="InterPro" id="IPR048259">
    <property type="entry name" value="Cytochrome_b_N_euk/bac"/>
</dbReference>
<dbReference type="PANTHER" id="PTHR19271:SF16">
    <property type="entry name" value="CYTOCHROME B"/>
    <property type="match status" value="1"/>
</dbReference>
<dbReference type="PIRSF" id="PIRSF038885">
    <property type="entry name" value="COB"/>
    <property type="match status" value="1"/>
</dbReference>
<dbReference type="STRING" id="1208324.P73_0319"/>
<dbReference type="Gene3D" id="1.20.810.10">
    <property type="entry name" value="Cytochrome Bc1 Complex, Chain C"/>
    <property type="match status" value="1"/>
</dbReference>
<evidence type="ECO:0000256" key="3">
    <source>
        <dbReference type="ARBA" id="ARBA00011649"/>
    </source>
</evidence>
<dbReference type="PROSITE" id="PS51002">
    <property type="entry name" value="CYTB_NTER"/>
    <property type="match status" value="1"/>
</dbReference>
<dbReference type="SUPFAM" id="SSF81342">
    <property type="entry name" value="Transmembrane di-heme cytochromes"/>
    <property type="match status" value="1"/>
</dbReference>
<dbReference type="GO" id="GO:0022904">
    <property type="term" value="P:respiratory electron transport chain"/>
    <property type="evidence" value="ECO:0007669"/>
    <property type="project" value="InterPro"/>
</dbReference>
<evidence type="ECO:0000256" key="6">
    <source>
        <dbReference type="ARBA" id="ARBA00022475"/>
    </source>
</evidence>
<feature type="transmembrane region" description="Helical" evidence="18">
    <location>
        <begin position="155"/>
        <end position="173"/>
    </location>
</feature>
<dbReference type="InterPro" id="IPR027387">
    <property type="entry name" value="Cytb/b6-like_sf"/>
</dbReference>